<keyword evidence="2" id="KW-1185">Reference proteome</keyword>
<organism evidence="1 2">
    <name type="scientific">Thalictrum thalictroides</name>
    <name type="common">Rue-anemone</name>
    <name type="synonym">Anemone thalictroides</name>
    <dbReference type="NCBI Taxonomy" id="46969"/>
    <lineage>
        <taxon>Eukaryota</taxon>
        <taxon>Viridiplantae</taxon>
        <taxon>Streptophyta</taxon>
        <taxon>Embryophyta</taxon>
        <taxon>Tracheophyta</taxon>
        <taxon>Spermatophyta</taxon>
        <taxon>Magnoliopsida</taxon>
        <taxon>Ranunculales</taxon>
        <taxon>Ranunculaceae</taxon>
        <taxon>Thalictroideae</taxon>
        <taxon>Thalictrum</taxon>
    </lineage>
</organism>
<protein>
    <submittedName>
        <fullName evidence="1">Uncharacterized protein</fullName>
    </submittedName>
</protein>
<dbReference type="AlphaFoldDB" id="A0A7J6VFA5"/>
<dbReference type="Proteomes" id="UP000554482">
    <property type="component" value="Unassembled WGS sequence"/>
</dbReference>
<proteinExistence type="predicted"/>
<dbReference type="EMBL" id="JABWDY010033647">
    <property type="protein sequence ID" value="KAF5183288.1"/>
    <property type="molecule type" value="Genomic_DNA"/>
</dbReference>
<evidence type="ECO:0000313" key="1">
    <source>
        <dbReference type="EMBL" id="KAF5183288.1"/>
    </source>
</evidence>
<comment type="caution">
    <text evidence="1">The sequence shown here is derived from an EMBL/GenBank/DDBJ whole genome shotgun (WGS) entry which is preliminary data.</text>
</comment>
<reference evidence="1 2" key="1">
    <citation type="submission" date="2020-06" db="EMBL/GenBank/DDBJ databases">
        <title>Transcriptomic and genomic resources for Thalictrum thalictroides and T. hernandezii: Facilitating candidate gene discovery in an emerging model plant lineage.</title>
        <authorList>
            <person name="Arias T."/>
            <person name="Riano-Pachon D.M."/>
            <person name="Di Stilio V.S."/>
        </authorList>
    </citation>
    <scope>NUCLEOTIDE SEQUENCE [LARGE SCALE GENOMIC DNA]</scope>
    <source>
        <strain evidence="2">cv. WT478/WT964</strain>
        <tissue evidence="1">Leaves</tissue>
    </source>
</reference>
<accession>A0A7J6VFA5</accession>
<name>A0A7J6VFA5_THATH</name>
<gene>
    <name evidence="1" type="ORF">FRX31_027125</name>
</gene>
<sequence>MESELMKDVSFYVGIGTKLCSGRPRKESPSRLTRAATKKQGTLADYWHTFSPYPSWNLHIKREFKE</sequence>
<evidence type="ECO:0000313" key="2">
    <source>
        <dbReference type="Proteomes" id="UP000554482"/>
    </source>
</evidence>